<dbReference type="Pfam" id="PF00172">
    <property type="entry name" value="Zn_clus"/>
    <property type="match status" value="1"/>
</dbReference>
<reference evidence="5 6" key="1">
    <citation type="journal article" date="2018" name="Nat. Ecol. Evol.">
        <title>Pezizomycetes genomes reveal the molecular basis of ectomycorrhizal truffle lifestyle.</title>
        <authorList>
            <person name="Murat C."/>
            <person name="Payen T."/>
            <person name="Noel B."/>
            <person name="Kuo A."/>
            <person name="Morin E."/>
            <person name="Chen J."/>
            <person name="Kohler A."/>
            <person name="Krizsan K."/>
            <person name="Balestrini R."/>
            <person name="Da Silva C."/>
            <person name="Montanini B."/>
            <person name="Hainaut M."/>
            <person name="Levati E."/>
            <person name="Barry K.W."/>
            <person name="Belfiori B."/>
            <person name="Cichocki N."/>
            <person name="Clum A."/>
            <person name="Dockter R.B."/>
            <person name="Fauchery L."/>
            <person name="Guy J."/>
            <person name="Iotti M."/>
            <person name="Le Tacon F."/>
            <person name="Lindquist E.A."/>
            <person name="Lipzen A."/>
            <person name="Malagnac F."/>
            <person name="Mello A."/>
            <person name="Molinier V."/>
            <person name="Miyauchi S."/>
            <person name="Poulain J."/>
            <person name="Riccioni C."/>
            <person name="Rubini A."/>
            <person name="Sitrit Y."/>
            <person name="Splivallo R."/>
            <person name="Traeger S."/>
            <person name="Wang M."/>
            <person name="Zifcakova L."/>
            <person name="Wipf D."/>
            <person name="Zambonelli A."/>
            <person name="Paolocci F."/>
            <person name="Nowrousian M."/>
            <person name="Ottonello S."/>
            <person name="Baldrian P."/>
            <person name="Spatafora J.W."/>
            <person name="Henrissat B."/>
            <person name="Nagy L.G."/>
            <person name="Aury J.M."/>
            <person name="Wincker P."/>
            <person name="Grigoriev I.V."/>
            <person name="Bonfante P."/>
            <person name="Martin F.M."/>
        </authorList>
    </citation>
    <scope>NUCLEOTIDE SEQUENCE [LARGE SCALE GENOMIC DNA]</scope>
    <source>
        <strain evidence="5 6">ATCC MYA-4762</strain>
    </source>
</reference>
<dbReference type="Pfam" id="PF04082">
    <property type="entry name" value="Fungal_trans"/>
    <property type="match status" value="1"/>
</dbReference>
<protein>
    <recommendedName>
        <fullName evidence="4">Zn(2)-C6 fungal-type domain-containing protein</fullName>
    </recommendedName>
</protein>
<dbReference type="InterPro" id="IPR050987">
    <property type="entry name" value="AtrR-like"/>
</dbReference>
<dbReference type="Proteomes" id="UP000267821">
    <property type="component" value="Unassembled WGS sequence"/>
</dbReference>
<dbReference type="PANTHER" id="PTHR46910">
    <property type="entry name" value="TRANSCRIPTION FACTOR PDR1"/>
    <property type="match status" value="1"/>
</dbReference>
<dbReference type="GO" id="GO:0006351">
    <property type="term" value="P:DNA-templated transcription"/>
    <property type="evidence" value="ECO:0007669"/>
    <property type="project" value="InterPro"/>
</dbReference>
<keyword evidence="2" id="KW-0539">Nucleus</keyword>
<evidence type="ECO:0000256" key="2">
    <source>
        <dbReference type="ARBA" id="ARBA00023242"/>
    </source>
</evidence>
<keyword evidence="1" id="KW-0479">Metal-binding</keyword>
<dbReference type="InterPro" id="IPR007219">
    <property type="entry name" value="XnlR_reg_dom"/>
</dbReference>
<dbReference type="CDD" id="cd00067">
    <property type="entry name" value="GAL4"/>
    <property type="match status" value="1"/>
</dbReference>
<dbReference type="GO" id="GO:0003677">
    <property type="term" value="F:DNA binding"/>
    <property type="evidence" value="ECO:0007669"/>
    <property type="project" value="InterPro"/>
</dbReference>
<dbReference type="SMART" id="SM00906">
    <property type="entry name" value="Fungal_trans"/>
    <property type="match status" value="1"/>
</dbReference>
<dbReference type="PROSITE" id="PS50048">
    <property type="entry name" value="ZN2_CY6_FUNGAL_2"/>
    <property type="match status" value="1"/>
</dbReference>
<dbReference type="PANTHER" id="PTHR46910:SF4">
    <property type="entry name" value="ZN(2)-C6 FUNGAL-TYPE DOMAIN-CONTAINING PROTEIN"/>
    <property type="match status" value="1"/>
</dbReference>
<evidence type="ECO:0000256" key="3">
    <source>
        <dbReference type="SAM" id="MobiDB-lite"/>
    </source>
</evidence>
<dbReference type="InterPro" id="IPR001138">
    <property type="entry name" value="Zn2Cys6_DnaBD"/>
</dbReference>
<proteinExistence type="predicted"/>
<dbReference type="SUPFAM" id="SSF57701">
    <property type="entry name" value="Zn2/Cys6 DNA-binding domain"/>
    <property type="match status" value="1"/>
</dbReference>
<evidence type="ECO:0000313" key="5">
    <source>
        <dbReference type="EMBL" id="RPB22857.1"/>
    </source>
</evidence>
<keyword evidence="6" id="KW-1185">Reference proteome</keyword>
<evidence type="ECO:0000256" key="1">
    <source>
        <dbReference type="ARBA" id="ARBA00022723"/>
    </source>
</evidence>
<feature type="domain" description="Zn(2)-C6 fungal-type" evidence="4">
    <location>
        <begin position="49"/>
        <end position="79"/>
    </location>
</feature>
<dbReference type="InParanoid" id="A0A3N4LIX8"/>
<name>A0A3N4LIX8_9PEZI</name>
<dbReference type="GO" id="GO:0000981">
    <property type="term" value="F:DNA-binding transcription factor activity, RNA polymerase II-specific"/>
    <property type="evidence" value="ECO:0007669"/>
    <property type="project" value="InterPro"/>
</dbReference>
<dbReference type="InterPro" id="IPR036864">
    <property type="entry name" value="Zn2-C6_fun-type_DNA-bd_sf"/>
</dbReference>
<dbReference type="CDD" id="cd12148">
    <property type="entry name" value="fungal_TF_MHR"/>
    <property type="match status" value="1"/>
</dbReference>
<dbReference type="Gene3D" id="4.10.240.10">
    <property type="entry name" value="Zn(2)-C6 fungal-type DNA-binding domain"/>
    <property type="match status" value="1"/>
</dbReference>
<accession>A0A3N4LIX8</accession>
<dbReference type="AlphaFoldDB" id="A0A3N4LIX8"/>
<dbReference type="SMART" id="SM00066">
    <property type="entry name" value="GAL4"/>
    <property type="match status" value="1"/>
</dbReference>
<dbReference type="STRING" id="1051890.A0A3N4LIX8"/>
<organism evidence="5 6">
    <name type="scientific">Terfezia boudieri ATCC MYA-4762</name>
    <dbReference type="NCBI Taxonomy" id="1051890"/>
    <lineage>
        <taxon>Eukaryota</taxon>
        <taxon>Fungi</taxon>
        <taxon>Dikarya</taxon>
        <taxon>Ascomycota</taxon>
        <taxon>Pezizomycotina</taxon>
        <taxon>Pezizomycetes</taxon>
        <taxon>Pezizales</taxon>
        <taxon>Pezizaceae</taxon>
        <taxon>Terfezia</taxon>
    </lineage>
</organism>
<dbReference type="PROSITE" id="PS00463">
    <property type="entry name" value="ZN2_CY6_FUNGAL_1"/>
    <property type="match status" value="1"/>
</dbReference>
<feature type="region of interest" description="Disordered" evidence="3">
    <location>
        <begin position="121"/>
        <end position="158"/>
    </location>
</feature>
<evidence type="ECO:0000259" key="4">
    <source>
        <dbReference type="PROSITE" id="PS50048"/>
    </source>
</evidence>
<evidence type="ECO:0000313" key="6">
    <source>
        <dbReference type="Proteomes" id="UP000267821"/>
    </source>
</evidence>
<gene>
    <name evidence="5" type="ORF">L211DRAFT_305847</name>
</gene>
<dbReference type="EMBL" id="ML121549">
    <property type="protein sequence ID" value="RPB22857.1"/>
    <property type="molecule type" value="Genomic_DNA"/>
</dbReference>
<dbReference type="OrthoDB" id="4456959at2759"/>
<feature type="compositionally biased region" description="Polar residues" evidence="3">
    <location>
        <begin position="137"/>
        <end position="158"/>
    </location>
</feature>
<dbReference type="GO" id="GO:0008270">
    <property type="term" value="F:zinc ion binding"/>
    <property type="evidence" value="ECO:0007669"/>
    <property type="project" value="InterPro"/>
</dbReference>
<sequence>MPPKRQTPGVSPVAGMAPGINENIEFHSADEFTRSVKRKLSSSTRTGQACDRCKVRKIRCDGLPGGCSPCMQNRTECRTTDRISQRAMPRGYVENLEAKVGGLEARVKELEASLALERSARGNQGGVNGGQKHDGSSLRTGGDTYNSTNGTKPGTYMNGNRSIKIHPQLRDSTCLGDDKVRGFRAGCYYLGSSSGASTLHSMRDTALSVLGVEIDLSDVDPADINNPGAEDGIGESYASCLSSMFGVNPKVPQDLELPSKAECMRCAEWFFAFSYSYLPIVHRQTFLKQQLERLYDDRDYKPTPGVLVQVHMMVAICYWQTGTRRRSKECAEKLKKSYEHYHFSLTHFYQLLHSASLEDLQGLGLILQHIRSFRKPGACWFIARLVVSMAVELGLHRSSKKWRAPDHKIDYIEEEMRKRVWWCLYVIEVNLCAKLGRPVGITDGDYDIELPERIDDEYLTAEGYLPRPEGVEGCSFDVGIEMFKVIPLYIETNASLYSVARPNRDKYVDLVEQLEKRLIQWRNQVPKWISHESTRVDHRYQALTLDIWFHEARILMRHPSLSLSPSPTFNKASVKMCVESSREILRLTDKLRKENSYLDATWYTITQQLLAALTILFSMWKKGEQEVTQEEIDQVKADMDLCEGIMGELGALLGWYSHASPFSDLCTNIWLRYRLSKLIARHCPKINSGYTRVSLPTTKEQSTECHY</sequence>